<evidence type="ECO:0000256" key="8">
    <source>
        <dbReference type="ARBA" id="ARBA00022490"/>
    </source>
</evidence>
<dbReference type="SUPFAM" id="SSF53271">
    <property type="entry name" value="PRTase-like"/>
    <property type="match status" value="1"/>
</dbReference>
<gene>
    <name evidence="12 14" type="primary">apt</name>
    <name evidence="14" type="ORF">NCTC13149_01617</name>
</gene>
<comment type="catalytic activity">
    <reaction evidence="1 12">
        <text>AMP + diphosphate = 5-phospho-alpha-D-ribose 1-diphosphate + adenine</text>
        <dbReference type="Rhea" id="RHEA:16609"/>
        <dbReference type="ChEBI" id="CHEBI:16708"/>
        <dbReference type="ChEBI" id="CHEBI:33019"/>
        <dbReference type="ChEBI" id="CHEBI:58017"/>
        <dbReference type="ChEBI" id="CHEBI:456215"/>
        <dbReference type="EC" id="2.4.2.7"/>
    </reaction>
</comment>
<evidence type="ECO:0000259" key="13">
    <source>
        <dbReference type="Pfam" id="PF00156"/>
    </source>
</evidence>
<evidence type="ECO:0000256" key="2">
    <source>
        <dbReference type="ARBA" id="ARBA00003968"/>
    </source>
</evidence>
<feature type="domain" description="Phosphoribosyltransferase" evidence="13">
    <location>
        <begin position="27"/>
        <end position="163"/>
    </location>
</feature>
<dbReference type="Pfam" id="PF00156">
    <property type="entry name" value="Pribosyltran"/>
    <property type="match status" value="1"/>
</dbReference>
<dbReference type="PANTHER" id="PTHR32315">
    <property type="entry name" value="ADENINE PHOSPHORIBOSYLTRANSFERASE"/>
    <property type="match status" value="1"/>
</dbReference>
<dbReference type="UniPathway" id="UPA00588">
    <property type="reaction ID" value="UER00646"/>
</dbReference>
<organism evidence="14 15">
    <name type="scientific">Peptoniphilus lacrimalis</name>
    <dbReference type="NCBI Taxonomy" id="33031"/>
    <lineage>
        <taxon>Bacteria</taxon>
        <taxon>Bacillati</taxon>
        <taxon>Bacillota</taxon>
        <taxon>Tissierellia</taxon>
        <taxon>Tissierellales</taxon>
        <taxon>Peptoniphilaceae</taxon>
        <taxon>Peptoniphilus</taxon>
    </lineage>
</organism>
<evidence type="ECO:0000256" key="12">
    <source>
        <dbReference type="HAMAP-Rule" id="MF_00004"/>
    </source>
</evidence>
<dbReference type="NCBIfam" id="NF002636">
    <property type="entry name" value="PRK02304.1-5"/>
    <property type="match status" value="1"/>
</dbReference>
<dbReference type="NCBIfam" id="NF002633">
    <property type="entry name" value="PRK02304.1-2"/>
    <property type="match status" value="1"/>
</dbReference>
<dbReference type="RefSeq" id="WP_004825324.1">
    <property type="nucleotide sequence ID" value="NZ_CP165621.1"/>
</dbReference>
<dbReference type="GO" id="GO:0002055">
    <property type="term" value="F:adenine binding"/>
    <property type="evidence" value="ECO:0007669"/>
    <property type="project" value="TreeGrafter"/>
</dbReference>
<reference evidence="14 15" key="1">
    <citation type="submission" date="2018-06" db="EMBL/GenBank/DDBJ databases">
        <authorList>
            <consortium name="Pathogen Informatics"/>
            <person name="Doyle S."/>
        </authorList>
    </citation>
    <scope>NUCLEOTIDE SEQUENCE [LARGE SCALE GENOMIC DNA]</scope>
    <source>
        <strain evidence="14 15">NCTC13149</strain>
    </source>
</reference>
<sequence length="169" mass="18788">MSLKDKVRAIPDYPKKGVIFRDVTTLLKEGQDFKEAIDKMAEKIDYEIDKVIGIEARGFIVGAPLAYKLSKGFIPIRKPGKLPCEKISVEYDLEYGTDSIEMHVDGIKKGEKVVIVDDLLATGGTSQAAIKLVESLGAEVAGLLFLMELDDINGRQKLKNYRVDSIIHY</sequence>
<evidence type="ECO:0000256" key="7">
    <source>
        <dbReference type="ARBA" id="ARBA00011893"/>
    </source>
</evidence>
<keyword evidence="8 12" id="KW-0963">Cytoplasm</keyword>
<dbReference type="GO" id="GO:0006166">
    <property type="term" value="P:purine ribonucleoside salvage"/>
    <property type="evidence" value="ECO:0007669"/>
    <property type="project" value="UniProtKB-UniRule"/>
</dbReference>
<dbReference type="OrthoDB" id="9803963at2"/>
<evidence type="ECO:0000256" key="6">
    <source>
        <dbReference type="ARBA" id="ARBA00011738"/>
    </source>
</evidence>
<dbReference type="AlphaFoldDB" id="A0A379C661"/>
<dbReference type="EC" id="2.4.2.7" evidence="7 12"/>
<dbReference type="GO" id="GO:0003999">
    <property type="term" value="F:adenine phosphoribosyltransferase activity"/>
    <property type="evidence" value="ECO:0007669"/>
    <property type="project" value="UniProtKB-UniRule"/>
</dbReference>
<evidence type="ECO:0000256" key="5">
    <source>
        <dbReference type="ARBA" id="ARBA00008391"/>
    </source>
</evidence>
<dbReference type="FunFam" id="3.40.50.2020:FF:000004">
    <property type="entry name" value="Adenine phosphoribosyltransferase"/>
    <property type="match status" value="1"/>
</dbReference>
<dbReference type="InterPro" id="IPR050054">
    <property type="entry name" value="UPRTase/APRTase"/>
</dbReference>
<evidence type="ECO:0000256" key="3">
    <source>
        <dbReference type="ARBA" id="ARBA00004496"/>
    </source>
</evidence>
<dbReference type="NCBIfam" id="NF002634">
    <property type="entry name" value="PRK02304.1-3"/>
    <property type="match status" value="1"/>
</dbReference>
<dbReference type="GO" id="GO:0005737">
    <property type="term" value="C:cytoplasm"/>
    <property type="evidence" value="ECO:0007669"/>
    <property type="project" value="UniProtKB-SubCell"/>
</dbReference>
<evidence type="ECO:0000256" key="4">
    <source>
        <dbReference type="ARBA" id="ARBA00004659"/>
    </source>
</evidence>
<evidence type="ECO:0000256" key="9">
    <source>
        <dbReference type="ARBA" id="ARBA00022676"/>
    </source>
</evidence>
<dbReference type="GO" id="GO:0044209">
    <property type="term" value="P:AMP salvage"/>
    <property type="evidence" value="ECO:0007669"/>
    <property type="project" value="UniProtKB-UniRule"/>
</dbReference>
<evidence type="ECO:0000256" key="1">
    <source>
        <dbReference type="ARBA" id="ARBA00000868"/>
    </source>
</evidence>
<evidence type="ECO:0000256" key="11">
    <source>
        <dbReference type="ARBA" id="ARBA00022726"/>
    </source>
</evidence>
<comment type="similarity">
    <text evidence="5 12">Belongs to the purine/pyrimidine phosphoribosyltransferase family.</text>
</comment>
<dbReference type="GO" id="GO:0016208">
    <property type="term" value="F:AMP binding"/>
    <property type="evidence" value="ECO:0007669"/>
    <property type="project" value="TreeGrafter"/>
</dbReference>
<dbReference type="STRING" id="1122949.GCA_000378725_01699"/>
<dbReference type="EMBL" id="UGSZ01000001">
    <property type="protein sequence ID" value="SUB57760.1"/>
    <property type="molecule type" value="Genomic_DNA"/>
</dbReference>
<evidence type="ECO:0000256" key="10">
    <source>
        <dbReference type="ARBA" id="ARBA00022679"/>
    </source>
</evidence>
<dbReference type="Gene3D" id="3.40.50.2020">
    <property type="match status" value="1"/>
</dbReference>
<accession>A0A379C661</accession>
<keyword evidence="10 12" id="KW-0808">Transferase</keyword>
<comment type="pathway">
    <text evidence="4 12">Purine metabolism; AMP biosynthesis via salvage pathway; AMP from adenine: step 1/1.</text>
</comment>
<dbReference type="HAMAP" id="MF_00004">
    <property type="entry name" value="Aden_phosphoribosyltr"/>
    <property type="match status" value="1"/>
</dbReference>
<dbReference type="NCBIfam" id="TIGR01090">
    <property type="entry name" value="apt"/>
    <property type="match status" value="1"/>
</dbReference>
<comment type="subunit">
    <text evidence="6 12">Homodimer.</text>
</comment>
<proteinExistence type="inferred from homology"/>
<dbReference type="CDD" id="cd06223">
    <property type="entry name" value="PRTases_typeI"/>
    <property type="match status" value="1"/>
</dbReference>
<keyword evidence="9 12" id="KW-0328">Glycosyltransferase</keyword>
<protein>
    <recommendedName>
        <fullName evidence="7 12">Adenine phosphoribosyltransferase</fullName>
        <shortName evidence="12">APRT</shortName>
        <ecNumber evidence="7 12">2.4.2.7</ecNumber>
    </recommendedName>
</protein>
<evidence type="ECO:0000313" key="15">
    <source>
        <dbReference type="Proteomes" id="UP000255517"/>
    </source>
</evidence>
<dbReference type="GO" id="GO:0006168">
    <property type="term" value="P:adenine salvage"/>
    <property type="evidence" value="ECO:0007669"/>
    <property type="project" value="InterPro"/>
</dbReference>
<keyword evidence="11 12" id="KW-0660">Purine salvage</keyword>
<dbReference type="InterPro" id="IPR029057">
    <property type="entry name" value="PRTase-like"/>
</dbReference>
<comment type="subcellular location">
    <subcellularLocation>
        <location evidence="3 12">Cytoplasm</location>
    </subcellularLocation>
</comment>
<dbReference type="Proteomes" id="UP000255517">
    <property type="component" value="Unassembled WGS sequence"/>
</dbReference>
<dbReference type="PANTHER" id="PTHR32315:SF3">
    <property type="entry name" value="ADENINE PHOSPHORIBOSYLTRANSFERASE"/>
    <property type="match status" value="1"/>
</dbReference>
<comment type="function">
    <text evidence="2 12">Catalyzes a salvage reaction resulting in the formation of AMP, that is energically less costly than de novo synthesis.</text>
</comment>
<dbReference type="InterPro" id="IPR000836">
    <property type="entry name" value="PRTase_dom"/>
</dbReference>
<name>A0A379C661_9FIRM</name>
<evidence type="ECO:0000313" key="14">
    <source>
        <dbReference type="EMBL" id="SUB57760.1"/>
    </source>
</evidence>
<dbReference type="InterPro" id="IPR005764">
    <property type="entry name" value="Ade_phspho_trans"/>
</dbReference>